<comment type="caution">
    <text evidence="3">The sequence shown here is derived from an EMBL/GenBank/DDBJ whole genome shotgun (WGS) entry which is preliminary data.</text>
</comment>
<dbReference type="RefSeq" id="WP_305991382.1">
    <property type="nucleotide sequence ID" value="NZ_JAVAMP010000002.1"/>
</dbReference>
<protein>
    <recommendedName>
        <fullName evidence="2">CBM56 domain-containing protein</fullName>
    </recommendedName>
</protein>
<name>A0ABT9IXP7_9BACL</name>
<accession>A0ABT9IXP7</accession>
<evidence type="ECO:0000313" key="4">
    <source>
        <dbReference type="Proteomes" id="UP001231941"/>
    </source>
</evidence>
<feature type="domain" description="CBM56" evidence="2">
    <location>
        <begin position="133"/>
        <end position="206"/>
    </location>
</feature>
<reference evidence="3 4" key="1">
    <citation type="submission" date="2023-08" db="EMBL/GenBank/DDBJ databases">
        <authorList>
            <person name="Park J.-S."/>
        </authorList>
    </citation>
    <scope>NUCLEOTIDE SEQUENCE [LARGE SCALE GENOMIC DNA]</scope>
    <source>
        <strain evidence="3 4">2205SS18-9</strain>
    </source>
</reference>
<dbReference type="Pfam" id="PF22184">
    <property type="entry name" value="CBM_56"/>
    <property type="match status" value="1"/>
</dbReference>
<gene>
    <name evidence="3" type="ORF">Q5Y73_08240</name>
</gene>
<dbReference type="EMBL" id="JAVAMP010000002">
    <property type="protein sequence ID" value="MDP5274092.1"/>
    <property type="molecule type" value="Genomic_DNA"/>
</dbReference>
<keyword evidence="1" id="KW-0732">Signal</keyword>
<dbReference type="InterPro" id="IPR013783">
    <property type="entry name" value="Ig-like_fold"/>
</dbReference>
<proteinExistence type="predicted"/>
<feature type="chain" id="PRO_5045762630" description="CBM56 domain-containing protein" evidence="1">
    <location>
        <begin position="24"/>
        <end position="207"/>
    </location>
</feature>
<feature type="signal peptide" evidence="1">
    <location>
        <begin position="1"/>
        <end position="23"/>
    </location>
</feature>
<keyword evidence="4" id="KW-1185">Reference proteome</keyword>
<evidence type="ECO:0000313" key="3">
    <source>
        <dbReference type="EMBL" id="MDP5274092.1"/>
    </source>
</evidence>
<evidence type="ECO:0000259" key="2">
    <source>
        <dbReference type="Pfam" id="PF22184"/>
    </source>
</evidence>
<dbReference type="Gene3D" id="2.60.40.10">
    <property type="entry name" value="Immunoglobulins"/>
    <property type="match status" value="1"/>
</dbReference>
<dbReference type="InterPro" id="IPR047569">
    <property type="entry name" value="CBM56"/>
</dbReference>
<organism evidence="3 4">
    <name type="scientific">Chengkuizengella axinellae</name>
    <dbReference type="NCBI Taxonomy" id="3064388"/>
    <lineage>
        <taxon>Bacteria</taxon>
        <taxon>Bacillati</taxon>
        <taxon>Bacillota</taxon>
        <taxon>Bacilli</taxon>
        <taxon>Bacillales</taxon>
        <taxon>Paenibacillaceae</taxon>
        <taxon>Chengkuizengella</taxon>
    </lineage>
</organism>
<sequence>MKKYFTLLLSLVLVFSLIPAASAADTTSSPTDLTVTTISDPSRISLKWSHDNLDEVDYFNVYTREDINGVPGVYKVLGTATGTEFIDPEGILANMDKVYYVTAVDVDGNESLISNYASFSAGDYTDGGGTTVGWSRAEPNTAAIWLHQDFDADYVIIHYTINGEHYDEYMDKSSQDGVWVKLISNFNQGPSELSFTYHIFGHQYDSE</sequence>
<evidence type="ECO:0000256" key="1">
    <source>
        <dbReference type="SAM" id="SignalP"/>
    </source>
</evidence>
<dbReference type="Proteomes" id="UP001231941">
    <property type="component" value="Unassembled WGS sequence"/>
</dbReference>